<keyword evidence="3" id="KW-1185">Reference proteome</keyword>
<evidence type="ECO:0000313" key="3">
    <source>
        <dbReference type="Proteomes" id="UP000594468"/>
    </source>
</evidence>
<dbReference type="Gene3D" id="3.90.1300.10">
    <property type="entry name" value="Amidase signature (AS) domain"/>
    <property type="match status" value="1"/>
</dbReference>
<evidence type="ECO:0000313" key="2">
    <source>
        <dbReference type="EMBL" id="QPC83399.1"/>
    </source>
</evidence>
<gene>
    <name evidence="2" type="ORF">G4Y79_03180</name>
</gene>
<dbReference type="InterPro" id="IPR000120">
    <property type="entry name" value="Amidase"/>
</dbReference>
<reference evidence="2 3" key="1">
    <citation type="submission" date="2020-02" db="EMBL/GenBank/DDBJ databases">
        <authorList>
            <person name="Zheng R.K."/>
            <person name="Sun C.M."/>
        </authorList>
    </citation>
    <scope>NUCLEOTIDE SEQUENCE [LARGE SCALE GENOMIC DNA]</scope>
    <source>
        <strain evidence="3">rifampicinis</strain>
    </source>
</reference>
<sequence>MVTSNWIHTERLANRARMLRDGEEPLRAMLNHFQDRFKEIEPRIQAFLPKEDRFRQLREEAAELEATYPDALARPPLYGILVGIKDIFHVEGFETFAGTEVPPEVFAGPESAVVTKLKEAGALIMGKTVTTEFAFLEPGPTRNPYDLKRTPGGSSSGSAAAVATGMVPLAIGTQTVGSTIRPAAYCGIVGFKPSFGRIDPTGVVFFSRSADHVGLFAQDVAGMHLAASAVIDNWQEERLAPEKPVLAVPEGAYLQQANALEAFEAQVQALIAAGYVVKRIPLEVDIDALKELHLDMIAAEVAQEHAGWFGEYEHLYRPQTAEIIRRGQGVSEERLEEGRNNRLTLREHLESLMRDNGIDAWISPAATGEAPLGLHTTGDSSMNLPWTHAGLPAVTVPAGVGDAGMPLGLQICAAFNMDEALLQWSEYIGEEF</sequence>
<dbReference type="GO" id="GO:0003824">
    <property type="term" value="F:catalytic activity"/>
    <property type="evidence" value="ECO:0007669"/>
    <property type="project" value="InterPro"/>
</dbReference>
<feature type="domain" description="Amidase" evidence="1">
    <location>
        <begin position="30"/>
        <end position="422"/>
    </location>
</feature>
<protein>
    <submittedName>
        <fullName evidence="2">Amidase</fullName>
    </submittedName>
</protein>
<dbReference type="KEGG" id="pmet:G4Y79_03180"/>
<dbReference type="PANTHER" id="PTHR11895:SF67">
    <property type="entry name" value="AMIDASE DOMAIN-CONTAINING PROTEIN"/>
    <property type="match status" value="1"/>
</dbReference>
<dbReference type="Proteomes" id="UP000594468">
    <property type="component" value="Chromosome"/>
</dbReference>
<dbReference type="InterPro" id="IPR036928">
    <property type="entry name" value="AS_sf"/>
</dbReference>
<evidence type="ECO:0000259" key="1">
    <source>
        <dbReference type="Pfam" id="PF01425"/>
    </source>
</evidence>
<dbReference type="Pfam" id="PF01425">
    <property type="entry name" value="Amidase"/>
    <property type="match status" value="1"/>
</dbReference>
<dbReference type="RefSeq" id="WP_195171466.1">
    <property type="nucleotide sequence ID" value="NZ_CP062983.1"/>
</dbReference>
<dbReference type="PANTHER" id="PTHR11895">
    <property type="entry name" value="TRANSAMIDASE"/>
    <property type="match status" value="1"/>
</dbReference>
<dbReference type="EMBL" id="CP062983">
    <property type="protein sequence ID" value="QPC83399.1"/>
    <property type="molecule type" value="Genomic_DNA"/>
</dbReference>
<accession>A0A7S8IFE2</accession>
<dbReference type="SUPFAM" id="SSF75304">
    <property type="entry name" value="Amidase signature (AS) enzymes"/>
    <property type="match status" value="1"/>
</dbReference>
<dbReference type="AlphaFoldDB" id="A0A7S8IFE2"/>
<dbReference type="InterPro" id="IPR023631">
    <property type="entry name" value="Amidase_dom"/>
</dbReference>
<proteinExistence type="predicted"/>
<organism evidence="2 3">
    <name type="scientific">Phototrophicus methaneseepsis</name>
    <dbReference type="NCBI Taxonomy" id="2710758"/>
    <lineage>
        <taxon>Bacteria</taxon>
        <taxon>Bacillati</taxon>
        <taxon>Chloroflexota</taxon>
        <taxon>Candidatus Thermofontia</taxon>
        <taxon>Phototrophicales</taxon>
        <taxon>Phototrophicaceae</taxon>
        <taxon>Phototrophicus</taxon>
    </lineage>
</organism>
<name>A0A7S8IFE2_9CHLR</name>